<dbReference type="AlphaFoldDB" id="A0A1V9YIH5"/>
<organism evidence="2 3">
    <name type="scientific">Thraustotheca clavata</name>
    <dbReference type="NCBI Taxonomy" id="74557"/>
    <lineage>
        <taxon>Eukaryota</taxon>
        <taxon>Sar</taxon>
        <taxon>Stramenopiles</taxon>
        <taxon>Oomycota</taxon>
        <taxon>Saprolegniomycetes</taxon>
        <taxon>Saprolegniales</taxon>
        <taxon>Achlyaceae</taxon>
        <taxon>Thraustotheca</taxon>
    </lineage>
</organism>
<dbReference type="GO" id="GO:0007165">
    <property type="term" value="P:signal transduction"/>
    <property type="evidence" value="ECO:0007669"/>
    <property type="project" value="InterPro"/>
</dbReference>
<proteinExistence type="predicted"/>
<protein>
    <recommendedName>
        <fullName evidence="1">Rho-GAP domain-containing protein</fullName>
    </recommendedName>
</protein>
<dbReference type="SUPFAM" id="SSF48350">
    <property type="entry name" value="GTPase activation domain, GAP"/>
    <property type="match status" value="1"/>
</dbReference>
<gene>
    <name evidence="2" type="ORF">THRCLA_10681</name>
</gene>
<feature type="non-terminal residue" evidence="2">
    <location>
        <position position="572"/>
    </location>
</feature>
<dbReference type="OrthoDB" id="79884at2759"/>
<dbReference type="InterPro" id="IPR008936">
    <property type="entry name" value="Rho_GTPase_activation_prot"/>
</dbReference>
<dbReference type="Proteomes" id="UP000243217">
    <property type="component" value="Unassembled WGS sequence"/>
</dbReference>
<dbReference type="SMART" id="SM00324">
    <property type="entry name" value="RhoGAP"/>
    <property type="match status" value="1"/>
</dbReference>
<comment type="caution">
    <text evidence="2">The sequence shown here is derived from an EMBL/GenBank/DDBJ whole genome shotgun (WGS) entry which is preliminary data.</text>
</comment>
<reference evidence="2 3" key="1">
    <citation type="journal article" date="2014" name="Genome Biol. Evol.">
        <title>The secreted proteins of Achlya hypogyna and Thraustotheca clavata identify the ancestral oomycete secretome and reveal gene acquisitions by horizontal gene transfer.</title>
        <authorList>
            <person name="Misner I."/>
            <person name="Blouin N."/>
            <person name="Leonard G."/>
            <person name="Richards T.A."/>
            <person name="Lane C.E."/>
        </authorList>
    </citation>
    <scope>NUCLEOTIDE SEQUENCE [LARGE SCALE GENOMIC DNA]</scope>
    <source>
        <strain evidence="2 3">ATCC 34112</strain>
    </source>
</reference>
<accession>A0A1V9YIH5</accession>
<dbReference type="Pfam" id="PF00620">
    <property type="entry name" value="RhoGAP"/>
    <property type="match status" value="1"/>
</dbReference>
<dbReference type="EMBL" id="JNBS01003726">
    <property type="protein sequence ID" value="OQR85544.1"/>
    <property type="molecule type" value="Genomic_DNA"/>
</dbReference>
<dbReference type="InterPro" id="IPR000198">
    <property type="entry name" value="RhoGAP_dom"/>
</dbReference>
<evidence type="ECO:0000313" key="2">
    <source>
        <dbReference type="EMBL" id="OQR85544.1"/>
    </source>
</evidence>
<name>A0A1V9YIH5_9STRA</name>
<sequence>MFKHEISRQRLPPLSIDHCNVLQALVSHLQEFKSHKEKLFTKEGKTSERKMLLKAFDDGIAPNTKVLKKLSSKSICHVIRQMIETEHAPLIPYIACEELFKLNQDKLILDQFQGIIQSIPNFHTTLLSSLLELMNKISFKSQNAENSIIQNLGIYLIRPNESTEELKDLFEKRQYIARVLISSYKTISFEPKSYQEKSNDIKTLPLRLSCIPWTKETIAKLTPLLHYLINTPGDKRDLFQNLQTPGQINKLLNDIHEGKAIGLNDYSLLEIAAVLKRVLQPLEALVNVSAFQLSNKAEDNLDMFIIAVQNLSVYEKNFVRLLFKLFDQIIKQGATVDFLCSAMSNAIFDQIKHILTIDVNEQRQLKQAACLMLCQAKQIVHKISPQPSCFTIVTVVWLCLKLCKRLKRISTALAPPHEEISECTEFISEEKITANDPIPAFHTAPEFNDLICSRLPILQKLFMAFCNHEGTKRIHDIQLVQMLETMEIIPVLTTSEIVAQLSHSIQANRRNINGNRGHSPLRSGLTFEGFVELILILGVKVLSQPEFDAFYPSEFNKMLVVLDIWGFGNDKI</sequence>
<evidence type="ECO:0000259" key="1">
    <source>
        <dbReference type="PROSITE" id="PS50238"/>
    </source>
</evidence>
<dbReference type="PROSITE" id="PS50238">
    <property type="entry name" value="RHOGAP"/>
    <property type="match status" value="1"/>
</dbReference>
<feature type="domain" description="Rho-GAP" evidence="1">
    <location>
        <begin position="1"/>
        <end position="188"/>
    </location>
</feature>
<keyword evidence="3" id="KW-1185">Reference proteome</keyword>
<dbReference type="Gene3D" id="1.10.555.10">
    <property type="entry name" value="Rho GTPase activation protein"/>
    <property type="match status" value="1"/>
</dbReference>
<evidence type="ECO:0000313" key="3">
    <source>
        <dbReference type="Proteomes" id="UP000243217"/>
    </source>
</evidence>